<name>D7BQ84_STRBB</name>
<dbReference type="AlphaFoldDB" id="D7BQ84"/>
<dbReference type="STRING" id="749414.SBI_03992"/>
<dbReference type="Pfam" id="PF19193">
    <property type="entry name" value="Tectonin"/>
    <property type="match status" value="1"/>
</dbReference>
<dbReference type="Proteomes" id="UP000000377">
    <property type="component" value="Chromosome"/>
</dbReference>
<feature type="signal peptide" evidence="2">
    <location>
        <begin position="1"/>
        <end position="38"/>
    </location>
</feature>
<evidence type="ECO:0000259" key="3">
    <source>
        <dbReference type="Pfam" id="PF13930"/>
    </source>
</evidence>
<dbReference type="SUPFAM" id="SSF50965">
    <property type="entry name" value="Galactose oxidase, central domain"/>
    <property type="match status" value="1"/>
</dbReference>
<dbReference type="InterPro" id="IPR044927">
    <property type="entry name" value="Endonuclea_NS_2"/>
</dbReference>
<dbReference type="KEGG" id="sbh:SBI_03992"/>
<dbReference type="Gene3D" id="3.40.570.10">
    <property type="entry name" value="Extracellular Endonuclease, subunit A"/>
    <property type="match status" value="1"/>
</dbReference>
<dbReference type="InterPro" id="IPR006624">
    <property type="entry name" value="Beta-propeller_rpt_TECPR"/>
</dbReference>
<proteinExistence type="predicted"/>
<evidence type="ECO:0000256" key="1">
    <source>
        <dbReference type="SAM" id="MobiDB-lite"/>
    </source>
</evidence>
<dbReference type="SMART" id="SM00706">
    <property type="entry name" value="TECPR"/>
    <property type="match status" value="9"/>
</dbReference>
<feature type="domain" description="Type VII secretion system protein EssD-like" evidence="3">
    <location>
        <begin position="825"/>
        <end position="911"/>
    </location>
</feature>
<dbReference type="PATRIC" id="fig|749414.3.peg.4129"/>
<dbReference type="InterPro" id="IPR044929">
    <property type="entry name" value="DNA/RNA_non-sp_Endonuclease_sf"/>
</dbReference>
<feature type="compositionally biased region" description="Basic and acidic residues" evidence="1">
    <location>
        <begin position="745"/>
        <end position="779"/>
    </location>
</feature>
<feature type="compositionally biased region" description="Pro residues" evidence="1">
    <location>
        <begin position="325"/>
        <end position="336"/>
    </location>
</feature>
<protein>
    <recommendedName>
        <fullName evidence="3">Type VII secretion system protein EssD-like domain-containing protein</fullName>
    </recommendedName>
</protein>
<keyword evidence="5" id="KW-1185">Reference proteome</keyword>
<gene>
    <name evidence="4" type="ordered locus">SBI_03992</name>
</gene>
<dbReference type="HOGENOM" id="CLU_307151_0_0_11"/>
<dbReference type="RefSeq" id="WP_014176586.1">
    <property type="nucleotide sequence ID" value="NC_016582.1"/>
</dbReference>
<dbReference type="InterPro" id="IPR011043">
    <property type="entry name" value="Gal_Oxase/kelch_b-propeller"/>
</dbReference>
<feature type="chain" id="PRO_5003093154" description="Type VII secretion system protein EssD-like domain-containing protein" evidence="2">
    <location>
        <begin position="39"/>
        <end position="963"/>
    </location>
</feature>
<dbReference type="eggNOG" id="COG0791">
    <property type="taxonomic scope" value="Bacteria"/>
</dbReference>
<dbReference type="Pfam" id="PF13930">
    <property type="entry name" value="Endonuclea_NS_2"/>
    <property type="match status" value="1"/>
</dbReference>
<dbReference type="EMBL" id="CP002047">
    <property type="protein sequence ID" value="ADI07113.1"/>
    <property type="molecule type" value="Genomic_DNA"/>
</dbReference>
<evidence type="ECO:0000313" key="5">
    <source>
        <dbReference type="Proteomes" id="UP000000377"/>
    </source>
</evidence>
<reference evidence="4 5" key="1">
    <citation type="journal article" date="2010" name="J. Bacteriol.">
        <title>Genome sequence of the milbemycin-producing bacterium Streptomyces bingchenggensis.</title>
        <authorList>
            <person name="Wang X.J."/>
            <person name="Yan Y.J."/>
            <person name="Zhang B."/>
            <person name="An J."/>
            <person name="Wang J.J."/>
            <person name="Tian J."/>
            <person name="Jiang L."/>
            <person name="Chen Y.H."/>
            <person name="Huang S.X."/>
            <person name="Yin M."/>
            <person name="Zhang J."/>
            <person name="Gao A.L."/>
            <person name="Liu C.X."/>
            <person name="Zhu Z.X."/>
            <person name="Xiang W.S."/>
        </authorList>
    </citation>
    <scope>NUCLEOTIDE SEQUENCE [LARGE SCALE GENOMIC DNA]</scope>
    <source>
        <strain evidence="4 5">BCW-1</strain>
    </source>
</reference>
<organism evidence="4 5">
    <name type="scientific">Streptomyces bingchenggensis (strain BCW-1)</name>
    <dbReference type="NCBI Taxonomy" id="749414"/>
    <lineage>
        <taxon>Bacteria</taxon>
        <taxon>Bacillati</taxon>
        <taxon>Actinomycetota</taxon>
        <taxon>Actinomycetes</taxon>
        <taxon>Kitasatosporales</taxon>
        <taxon>Streptomycetaceae</taxon>
        <taxon>Streptomyces</taxon>
    </lineage>
</organism>
<sequence>MSLLPHRGRERPTVLRRIGALLAGAVAASLLTAAPARADEPPQPVPLTSVVADADRVYALAADHSAVYERQGDAAAWNRIGGSAKDIYVGGAGLFATAHRRLKLFRYDGTPEAWTEVGGPGAAFAFGADRVYGITPDGTAVNEWSPDNRTWTKIGDRATSIYVGGAGLFATNPDTGKLFRYDGTPNQWTEVGGPGAAFAVGADRVYGITPDGTAVNEWSADNRTWTRIGGAAKAIYVGGAGLFATNPDSGKLFRYDGTPEAWTEVGGPGAAFAVGDRAVYGLVPDGSGVNRWSGDGTGWTALGAPVKAAAEPPPTQPTPADSTAPPAPDPTGPPTPEESASAEEEVPPTDANAQGADSAPEVAKNEMSVTADGDLYVLAPDHDSVWKQEDGTTWTRIGGPAETVHAGRAGVFTLNPETAKVYKYGDKPDVWTEIGEASADVEVTGEHVYRLAADHSAVFEWTGKGTDWKKIGGPAQSLYAGSAGLFATRLDTGKVYRYDGKPDRWSQIGDAGADFAVSDDHFYGLAADHSAVFEWTGKGTSWKKIGGPAQSLYAGGAGLFATSPTDGHVFRYDGKDKPWKHVGSPGTTFVVSDDHLYGLSTDHNAVFEHDDETWRYQGSPAHALQELREEDVLRRERGEDFVREYREAKLLVDMDLVGWLKQNGGEILLDVLGVKDIEKCFTDGDVVSCLSTAANFSSVITAFWKAHKLVEAVKDIGKKLPEYRSRAERAQTVLLQARALLDKNTKDLADNRKEDPPRREDCRKGSVERVPPKPRDTAHGNRATGVDICLDAAYLAANKGSDVTKEIRPPGYYWAVKTTAHLGLTPSARVNNCHLLGNQLSGDGEDLANLVTCSRPANAPVRDDEGFNNDMKTLETQVRDAIVDDKQVVRYQVTPIYEGARTVPKTIKLEAVGFYPDGRPGGILIERDLPNKVFSRIDGTDGRWYNLGQWTYHGVPVPTGDTK</sequence>
<evidence type="ECO:0000313" key="4">
    <source>
        <dbReference type="EMBL" id="ADI07113.1"/>
    </source>
</evidence>
<keyword evidence="2" id="KW-0732">Signal</keyword>
<accession>D7BQ84</accession>
<feature type="region of interest" description="Disordered" evidence="1">
    <location>
        <begin position="307"/>
        <end position="362"/>
    </location>
</feature>
<evidence type="ECO:0000256" key="2">
    <source>
        <dbReference type="SAM" id="SignalP"/>
    </source>
</evidence>
<feature type="region of interest" description="Disordered" evidence="1">
    <location>
        <begin position="745"/>
        <end position="782"/>
    </location>
</feature>